<dbReference type="InterPro" id="IPR014729">
    <property type="entry name" value="Rossmann-like_a/b/a_fold"/>
</dbReference>
<name>A0A0L0DHV8_THETB</name>
<evidence type="ECO:0000256" key="2">
    <source>
        <dbReference type="ARBA" id="ARBA00013161"/>
    </source>
</evidence>
<dbReference type="EC" id="6.1.1.2" evidence="2"/>
<evidence type="ECO:0000256" key="6">
    <source>
        <dbReference type="ARBA" id="ARBA00022917"/>
    </source>
</evidence>
<dbReference type="EMBL" id="GL349470">
    <property type="protein sequence ID" value="KNC51815.1"/>
    <property type="molecule type" value="Genomic_DNA"/>
</dbReference>
<comment type="similarity">
    <text evidence="1 9">Belongs to the class-I aminoacyl-tRNA synthetase family.</text>
</comment>
<keyword evidence="11" id="KW-1185">Reference proteome</keyword>
<organism evidence="10 11">
    <name type="scientific">Thecamonas trahens ATCC 50062</name>
    <dbReference type="NCBI Taxonomy" id="461836"/>
    <lineage>
        <taxon>Eukaryota</taxon>
        <taxon>Apusozoa</taxon>
        <taxon>Apusomonadida</taxon>
        <taxon>Apusomonadidae</taxon>
        <taxon>Thecamonas</taxon>
    </lineage>
</organism>
<dbReference type="PROSITE" id="PS00178">
    <property type="entry name" value="AA_TRNA_LIGASE_I"/>
    <property type="match status" value="1"/>
</dbReference>
<keyword evidence="4 9" id="KW-0547">Nucleotide-binding</keyword>
<evidence type="ECO:0000256" key="8">
    <source>
        <dbReference type="ARBA" id="ARBA00030268"/>
    </source>
</evidence>
<keyword evidence="6 9" id="KW-0648">Protein biosynthesis</keyword>
<dbReference type="Pfam" id="PF00579">
    <property type="entry name" value="tRNA-synt_1b"/>
    <property type="match status" value="1"/>
</dbReference>
<dbReference type="OMA" id="GWGQFKP"/>
<proteinExistence type="inferred from homology"/>
<evidence type="ECO:0000256" key="1">
    <source>
        <dbReference type="ARBA" id="ARBA00005594"/>
    </source>
</evidence>
<dbReference type="PRINTS" id="PR01039">
    <property type="entry name" value="TRNASYNTHTRP"/>
</dbReference>
<dbReference type="InterPro" id="IPR050203">
    <property type="entry name" value="Trp-tRNA_synthetase"/>
</dbReference>
<evidence type="ECO:0000256" key="4">
    <source>
        <dbReference type="ARBA" id="ARBA00022741"/>
    </source>
</evidence>
<keyword evidence="3 9" id="KW-0436">Ligase</keyword>
<keyword evidence="5 9" id="KW-0067">ATP-binding</keyword>
<dbReference type="CDD" id="cd00806">
    <property type="entry name" value="TrpRS_core"/>
    <property type="match status" value="1"/>
</dbReference>
<evidence type="ECO:0000256" key="9">
    <source>
        <dbReference type="RuleBase" id="RU363036"/>
    </source>
</evidence>
<protein>
    <recommendedName>
        <fullName evidence="2">tryptophan--tRNA ligase</fullName>
        <ecNumber evidence="2">6.1.1.2</ecNumber>
    </recommendedName>
    <alternativeName>
        <fullName evidence="8">Tryptophanyl-tRNA synthetase</fullName>
    </alternativeName>
</protein>
<dbReference type="GO" id="GO:0004830">
    <property type="term" value="F:tryptophan-tRNA ligase activity"/>
    <property type="evidence" value="ECO:0007669"/>
    <property type="project" value="UniProtKB-EC"/>
</dbReference>
<gene>
    <name evidence="10" type="ORF">AMSG_07896</name>
</gene>
<dbReference type="Gene3D" id="3.40.50.620">
    <property type="entry name" value="HUPs"/>
    <property type="match status" value="1"/>
</dbReference>
<dbReference type="InterPro" id="IPR002306">
    <property type="entry name" value="Trp-tRNA-ligase"/>
</dbReference>
<evidence type="ECO:0000313" key="10">
    <source>
        <dbReference type="EMBL" id="KNC51815.1"/>
    </source>
</evidence>
<dbReference type="GO" id="GO:0005524">
    <property type="term" value="F:ATP binding"/>
    <property type="evidence" value="ECO:0007669"/>
    <property type="project" value="UniProtKB-KW"/>
</dbReference>
<accession>A0A0L0DHV8</accession>
<dbReference type="eggNOG" id="KOG2713">
    <property type="taxonomic scope" value="Eukaryota"/>
</dbReference>
<reference evidence="10 11" key="1">
    <citation type="submission" date="2010-05" db="EMBL/GenBank/DDBJ databases">
        <title>The Genome Sequence of Thecamonas trahens ATCC 50062.</title>
        <authorList>
            <consortium name="The Broad Institute Genome Sequencing Platform"/>
            <person name="Russ C."/>
            <person name="Cuomo C."/>
            <person name="Shea T."/>
            <person name="Young S.K."/>
            <person name="Zeng Q."/>
            <person name="Koehrsen M."/>
            <person name="Haas B."/>
            <person name="Borodovsky M."/>
            <person name="Guigo R."/>
            <person name="Alvarado L."/>
            <person name="Berlin A."/>
            <person name="Bochicchio J."/>
            <person name="Borenstein D."/>
            <person name="Chapman S."/>
            <person name="Chen Z."/>
            <person name="Freedman E."/>
            <person name="Gellesch M."/>
            <person name="Goldberg J."/>
            <person name="Griggs A."/>
            <person name="Gujja S."/>
            <person name="Heilman E."/>
            <person name="Heiman D."/>
            <person name="Hepburn T."/>
            <person name="Howarth C."/>
            <person name="Jen D."/>
            <person name="Larson L."/>
            <person name="Mehta T."/>
            <person name="Park D."/>
            <person name="Pearson M."/>
            <person name="Roberts A."/>
            <person name="Saif S."/>
            <person name="Shenoy N."/>
            <person name="Sisk P."/>
            <person name="Stolte C."/>
            <person name="Sykes S."/>
            <person name="Thomson T."/>
            <person name="Walk T."/>
            <person name="White J."/>
            <person name="Yandava C."/>
            <person name="Burger G."/>
            <person name="Gray M.W."/>
            <person name="Holland P.W.H."/>
            <person name="King N."/>
            <person name="Lang F.B.F."/>
            <person name="Roger A.J."/>
            <person name="Ruiz-Trillo I."/>
            <person name="Lander E."/>
            <person name="Nusbaum C."/>
        </authorList>
    </citation>
    <scope>NUCLEOTIDE SEQUENCE [LARGE SCALE GENOMIC DNA]</scope>
    <source>
        <strain evidence="10 11">ATCC 50062</strain>
    </source>
</reference>
<dbReference type="GeneID" id="25566717"/>
<dbReference type="NCBIfam" id="TIGR00233">
    <property type="entry name" value="trpS"/>
    <property type="match status" value="1"/>
</dbReference>
<dbReference type="OrthoDB" id="15808at2759"/>
<evidence type="ECO:0000256" key="7">
    <source>
        <dbReference type="ARBA" id="ARBA00023146"/>
    </source>
</evidence>
<dbReference type="PANTHER" id="PTHR43766:SF1">
    <property type="entry name" value="TRYPTOPHAN--TRNA LIGASE, MITOCHONDRIAL"/>
    <property type="match status" value="1"/>
</dbReference>
<dbReference type="RefSeq" id="XP_013755681.1">
    <property type="nucleotide sequence ID" value="XM_013900227.1"/>
</dbReference>
<sequence>MAGPAWPALAGKAGKAAGVGDAVGAHIIQTPRYVLDKADVVFSGIQPTGVLHLGNYLGAVATWLRLQEQIGAEAAVGVKAGVQAPMVVSVVDSHAMTTLAGSGVALAECSRATAASLLAAGIDPDRTVLYVQSEVQEHTTLAWMLGAVTPEAWLRRMTQYKDKTAAGAASALGLFSYPVLQAADILLYGANLVPVGHDQVQHIELARDIAAKFNAAFGTKLAPPRVLLNPRAPRIMSLHDGTVKMSKSHPLERSRITLEDTRDSIAAKIRRAATDSIVGMSYDEEARPNVSALLRLYAALTGDELEDAVGKVADFNASQFKEALTAAAIEVVEPIALERERLLADPAHIDKVLADGAARARSMAQPRLDALRQAMLQL</sequence>
<dbReference type="Proteomes" id="UP000054408">
    <property type="component" value="Unassembled WGS sequence"/>
</dbReference>
<dbReference type="AlphaFoldDB" id="A0A0L0DHV8"/>
<evidence type="ECO:0000256" key="3">
    <source>
        <dbReference type="ARBA" id="ARBA00022598"/>
    </source>
</evidence>
<dbReference type="PANTHER" id="PTHR43766">
    <property type="entry name" value="TRYPTOPHAN--TRNA LIGASE, MITOCHONDRIAL"/>
    <property type="match status" value="1"/>
</dbReference>
<evidence type="ECO:0000256" key="5">
    <source>
        <dbReference type="ARBA" id="ARBA00022840"/>
    </source>
</evidence>
<keyword evidence="7 9" id="KW-0030">Aminoacyl-tRNA synthetase</keyword>
<dbReference type="SUPFAM" id="SSF52374">
    <property type="entry name" value="Nucleotidylyl transferase"/>
    <property type="match status" value="1"/>
</dbReference>
<dbReference type="InterPro" id="IPR002305">
    <property type="entry name" value="aa-tRNA-synth_Ic"/>
</dbReference>
<dbReference type="STRING" id="461836.A0A0L0DHV8"/>
<dbReference type="Gene3D" id="1.10.240.10">
    <property type="entry name" value="Tyrosyl-Transfer RNA Synthetase"/>
    <property type="match status" value="1"/>
</dbReference>
<dbReference type="GO" id="GO:0006436">
    <property type="term" value="P:tryptophanyl-tRNA aminoacylation"/>
    <property type="evidence" value="ECO:0007669"/>
    <property type="project" value="InterPro"/>
</dbReference>
<dbReference type="InterPro" id="IPR001412">
    <property type="entry name" value="aa-tRNA-synth_I_CS"/>
</dbReference>
<dbReference type="GO" id="GO:0005739">
    <property type="term" value="C:mitochondrion"/>
    <property type="evidence" value="ECO:0007669"/>
    <property type="project" value="TreeGrafter"/>
</dbReference>
<evidence type="ECO:0000313" key="11">
    <source>
        <dbReference type="Proteomes" id="UP000054408"/>
    </source>
</evidence>